<evidence type="ECO:0000256" key="5">
    <source>
        <dbReference type="SAM" id="MobiDB-lite"/>
    </source>
</evidence>
<dbReference type="GO" id="GO:0005634">
    <property type="term" value="C:nucleus"/>
    <property type="evidence" value="ECO:0007669"/>
    <property type="project" value="UniProtKB-SubCell"/>
</dbReference>
<evidence type="ECO:0008006" key="8">
    <source>
        <dbReference type="Google" id="ProtNLM"/>
    </source>
</evidence>
<dbReference type="Proteomes" id="UP001222932">
    <property type="component" value="Unassembled WGS sequence"/>
</dbReference>
<keyword evidence="4" id="KW-0539">Nucleus</keyword>
<dbReference type="GO" id="GO:0006364">
    <property type="term" value="P:rRNA processing"/>
    <property type="evidence" value="ECO:0007669"/>
    <property type="project" value="UniProtKB-KW"/>
</dbReference>
<reference evidence="6" key="1">
    <citation type="journal article" date="2023" name="BMC Genomics">
        <title>Chromosome-level genome assemblies of Cutaneotrichosporon spp. (Trichosporonales, Basidiomycota) reveal imbalanced evolution between nucleotide sequences and chromosome synteny.</title>
        <authorList>
            <person name="Kobayashi Y."/>
            <person name="Kayamori A."/>
            <person name="Aoki K."/>
            <person name="Shiwa Y."/>
            <person name="Matsutani M."/>
            <person name="Fujita N."/>
            <person name="Sugita T."/>
            <person name="Iwasaki W."/>
            <person name="Tanaka N."/>
            <person name="Takashima M."/>
        </authorList>
    </citation>
    <scope>NUCLEOTIDE SEQUENCE</scope>
    <source>
        <strain evidence="6">HIS016</strain>
    </source>
</reference>
<dbReference type="PANTHER" id="PTHR13026:SF0">
    <property type="entry name" value="RIBOSOMAL RNA PROCESSING 1B"/>
    <property type="match status" value="1"/>
</dbReference>
<keyword evidence="7" id="KW-1185">Reference proteome</keyword>
<dbReference type="InterPro" id="IPR010301">
    <property type="entry name" value="RRP1"/>
</dbReference>
<organism evidence="6 7">
    <name type="scientific">Cutaneotrichosporon spelunceum</name>
    <dbReference type="NCBI Taxonomy" id="1672016"/>
    <lineage>
        <taxon>Eukaryota</taxon>
        <taxon>Fungi</taxon>
        <taxon>Dikarya</taxon>
        <taxon>Basidiomycota</taxon>
        <taxon>Agaricomycotina</taxon>
        <taxon>Tremellomycetes</taxon>
        <taxon>Trichosporonales</taxon>
        <taxon>Trichosporonaceae</taxon>
        <taxon>Cutaneotrichosporon</taxon>
    </lineage>
</organism>
<reference evidence="6" key="2">
    <citation type="submission" date="2023-06" db="EMBL/GenBank/DDBJ databases">
        <authorList>
            <person name="Kobayashi Y."/>
            <person name="Kayamori A."/>
            <person name="Aoki K."/>
            <person name="Shiwa Y."/>
            <person name="Fujita N."/>
            <person name="Sugita T."/>
            <person name="Iwasaki W."/>
            <person name="Tanaka N."/>
            <person name="Takashima M."/>
        </authorList>
    </citation>
    <scope>NUCLEOTIDE SEQUENCE</scope>
    <source>
        <strain evidence="6">HIS016</strain>
    </source>
</reference>
<accession>A0AAD3TQQ6</accession>
<keyword evidence="3" id="KW-0698">rRNA processing</keyword>
<evidence type="ECO:0000256" key="2">
    <source>
        <dbReference type="ARBA" id="ARBA00006374"/>
    </source>
</evidence>
<dbReference type="PANTHER" id="PTHR13026">
    <property type="entry name" value="NNP-1 PROTEIN NOVEL NUCLEAR PROTEIN 1 NOP52"/>
    <property type="match status" value="1"/>
</dbReference>
<protein>
    <recommendedName>
        <fullName evidence="8">Nop52-domain-containing protein</fullName>
    </recommendedName>
</protein>
<comment type="caution">
    <text evidence="6">The sequence shown here is derived from an EMBL/GenBank/DDBJ whole genome shotgun (WGS) entry which is preliminary data.</text>
</comment>
<gene>
    <name evidence="6" type="ORF">CspeluHIS016_0200340</name>
</gene>
<dbReference type="EMBL" id="BTCM01000002">
    <property type="protein sequence ID" value="GMK54978.1"/>
    <property type="molecule type" value="Genomic_DNA"/>
</dbReference>
<evidence type="ECO:0000313" key="6">
    <source>
        <dbReference type="EMBL" id="GMK54978.1"/>
    </source>
</evidence>
<feature type="region of interest" description="Disordered" evidence="5">
    <location>
        <begin position="1"/>
        <end position="28"/>
    </location>
</feature>
<evidence type="ECO:0000256" key="1">
    <source>
        <dbReference type="ARBA" id="ARBA00004123"/>
    </source>
</evidence>
<evidence type="ECO:0000313" key="7">
    <source>
        <dbReference type="Proteomes" id="UP001222932"/>
    </source>
</evidence>
<proteinExistence type="inferred from homology"/>
<dbReference type="AlphaFoldDB" id="A0AAD3TQQ6"/>
<feature type="compositionally biased region" description="Basic residues" evidence="5">
    <location>
        <begin position="1"/>
        <end position="10"/>
    </location>
</feature>
<comment type="subcellular location">
    <subcellularLocation>
        <location evidence="1">Nucleus</location>
    </subcellularLocation>
</comment>
<dbReference type="GO" id="GO:0030688">
    <property type="term" value="C:preribosome, small subunit precursor"/>
    <property type="evidence" value="ECO:0007669"/>
    <property type="project" value="InterPro"/>
</dbReference>
<evidence type="ECO:0000256" key="4">
    <source>
        <dbReference type="ARBA" id="ARBA00023242"/>
    </source>
</evidence>
<sequence>MAPKSKTGKSKGKERAEPTTEAVVPFGKQLAHTDKSVRDQAVRNLTAFLSAGGDGDEGEGGYTRLEDKEMAKLWKGLFYCFWMSDKPLVQQALASELADLLLRINPRTSGDRAAARLDASLAFLEGFWTALVREWNGIDRLRIDKYYMLIRRYVNASFRLAARAGWSSSAVNGTNAILGGEHGPMSWQDKSVPMSLASHLGDVYLQELDKVLADSDGAAPLVEILRPHIVLVARTRNGTLHRRLIEGVFTPLLAALKDGDEFENIAAKSTVDGEEVDAAGLRAALLRALFEEASQESTIESNRRKLYALVRQEEDDEDDE</sequence>
<evidence type="ECO:0000256" key="3">
    <source>
        <dbReference type="ARBA" id="ARBA00022552"/>
    </source>
</evidence>
<comment type="similarity">
    <text evidence="2">Belongs to the RRP1 family.</text>
</comment>
<name>A0AAD3TQQ6_9TREE</name>
<dbReference type="Pfam" id="PF05997">
    <property type="entry name" value="Nop52"/>
    <property type="match status" value="1"/>
</dbReference>